<keyword evidence="2" id="KW-1185">Reference proteome</keyword>
<dbReference type="STRING" id="667015.Bacsa_1695"/>
<evidence type="ECO:0000313" key="1">
    <source>
        <dbReference type="EMBL" id="ADY36258.1"/>
    </source>
</evidence>
<accession>F0R0Q4</accession>
<gene>
    <name evidence="1" type="ordered locus">Bacsa_1695</name>
</gene>
<dbReference type="KEGG" id="bsa:Bacsa_1695"/>
<reference evidence="1 2" key="1">
    <citation type="journal article" date="2011" name="Stand. Genomic Sci.">
        <title>Complete genome sequence of Bacteroides salanitronis type strain (BL78).</title>
        <authorList>
            <person name="Gronow S."/>
            <person name="Held B."/>
            <person name="Lucas S."/>
            <person name="Lapidus A."/>
            <person name="Del Rio T.G."/>
            <person name="Nolan M."/>
            <person name="Tice H."/>
            <person name="Deshpande S."/>
            <person name="Cheng J.F."/>
            <person name="Pitluck S."/>
            <person name="Liolios K."/>
            <person name="Pagani I."/>
            <person name="Ivanova N."/>
            <person name="Mavromatis K."/>
            <person name="Pati A."/>
            <person name="Tapia R."/>
            <person name="Han C."/>
            <person name="Goodwin L."/>
            <person name="Chen A."/>
            <person name="Palaniappan K."/>
            <person name="Land M."/>
            <person name="Hauser L."/>
            <person name="Chang Y.J."/>
            <person name="Jeffries C.D."/>
            <person name="Brambilla E.M."/>
            <person name="Rohde M."/>
            <person name="Goker M."/>
            <person name="Detter J.C."/>
            <person name="Woyke T."/>
            <person name="Bristow J."/>
            <person name="Markowitz V."/>
            <person name="Hugenholtz P."/>
            <person name="Kyrpides N.C."/>
            <person name="Klenk H.P."/>
            <person name="Eisen J.A."/>
        </authorList>
    </citation>
    <scope>NUCLEOTIDE SEQUENCE [LARGE SCALE GENOMIC DNA]</scope>
    <source>
        <strain evidence="1 2">DSM 18170</strain>
    </source>
</reference>
<organism evidence="1 2">
    <name type="scientific">Phocaeicola salanitronis (strain DSM 18170 / JCM 13657 / CCUG 60908 / BL78)</name>
    <name type="common">Bacteroides salanitronis</name>
    <dbReference type="NCBI Taxonomy" id="667015"/>
    <lineage>
        <taxon>Bacteria</taxon>
        <taxon>Pseudomonadati</taxon>
        <taxon>Bacteroidota</taxon>
        <taxon>Bacteroidia</taxon>
        <taxon>Bacteroidales</taxon>
        <taxon>Bacteroidaceae</taxon>
        <taxon>Phocaeicola</taxon>
    </lineage>
</organism>
<dbReference type="OrthoDB" id="1093717at2"/>
<dbReference type="HOGENOM" id="CLU_2056673_0_0_10"/>
<dbReference type="Proteomes" id="UP000007486">
    <property type="component" value="Chromosome"/>
</dbReference>
<evidence type="ECO:0000313" key="2">
    <source>
        <dbReference type="Proteomes" id="UP000007486"/>
    </source>
</evidence>
<dbReference type="AlphaFoldDB" id="F0R0Q4"/>
<proteinExistence type="predicted"/>
<sequence>MKKLEYSIIYGVIRPEISERLSVGLVIVNGDKVKVRYSRKKLEAFKLLLSSAEYEFMSKVLHSLSQNGRITSENINYLSRYSNNLIALSPLQVIDLEPSASNEEWLYRQYVSVSSKTQA</sequence>
<name>F0R0Q4_PHOSB</name>
<dbReference type="EMBL" id="CP002530">
    <property type="protein sequence ID" value="ADY36258.1"/>
    <property type="molecule type" value="Genomic_DNA"/>
</dbReference>
<dbReference type="RefSeq" id="WP_013617689.1">
    <property type="nucleotide sequence ID" value="NC_015164.1"/>
</dbReference>
<protein>
    <submittedName>
        <fullName evidence="1">Uncharacterized protein</fullName>
    </submittedName>
</protein>